<sequence length="994" mass="110024">MPICRAGALKAARYDIYSKRAGCSVKASLREALICSLLALTNGFWLARRADPDVRMVDFGKLWQPRMPPLEWPGHMSLIIACRAIQNKSPILLFDSRGQPVPGALLAAKVWPIYPFAAVDWDQDGDLDLFVSDPEQTSPVEILYFERANASALVQARSPLAGFDAAAVKNIVVADFDADGAMDVLFSKHVPWFCEHPLLGFLHGTEDGNFEDWSQTGRANPFLGIDVDGFEYDEYGDICWDFSGAALAVAGGNRNGLLDLLVTTGQTHADESRIFVLSWHFTKQLVERTGGYTLFHINRNRAHPVVADWDGDGITDLVLGSEFGVIEVFPRRVDGSLGAPEKILQLTDTPHAQPVVVDFNNDSLNDILVVDGTWEGSELLYFERLPNGSLEERFRLTPNWRLCSAVAVADWSEDGYLDVLLPCSNDTGSSLLVWQFFQQLPNGSFQQRTAPIADLHDVDSGLYSVSLQAIDLNSDGTMDLLMLDGWAWRIFLSQPDGQLLEVNVSQSVDLVGELPELDYGDTWCLNCKCMCFAGHSLSDCSACSQGYLDPSKVNVGIPAIEHIRKCLACPGVPDTSPCSGRGFCSDDVSARGKHTNNGTRATVYGDGTCNCSAPFTGERCEVGLCPPGHKYVQESVLRCEPCDPGSFVEKHSLQRYCNTCEGNTYASAPGSGRCLPCKAFWWRMAVTADRTSCHEAFINVFAFAIIFLLSFLFFAALSHLACCCMPVEDVRLKDGILSLSTRGRHWLLRPARVAFKDTGHPLLDDNKTYLVEVQNDRELTLCDSQGVALALSADASQGTCHINRCDNLLRRGVFGVPFLLCLWVLLILAATTFLLLGMVAFDAIMALAGLLLAVLVHRWTHPTTCDLSRDRRLFAARLRFHRPYPCPKGPGRGLGFGKIQDLYDFFSAYIGHQRNMYYLCSNIVKPLTTRDRLSYAELAGATPVSWFVSHYWGMPFQHFVECLKGHAADRTTSYWICTFANNQWKVTEELGEEA</sequence>
<evidence type="ECO:0000256" key="2">
    <source>
        <dbReference type="SAM" id="Phobius"/>
    </source>
</evidence>
<feature type="transmembrane region" description="Helical" evidence="2">
    <location>
        <begin position="696"/>
        <end position="717"/>
    </location>
</feature>
<dbReference type="PROSITE" id="PS01186">
    <property type="entry name" value="EGF_2"/>
    <property type="match status" value="1"/>
</dbReference>
<evidence type="ECO:0000313" key="5">
    <source>
        <dbReference type="EMBL" id="OLP92939.1"/>
    </source>
</evidence>
<keyword evidence="2" id="KW-1133">Transmembrane helix</keyword>
<dbReference type="Pfam" id="PF13517">
    <property type="entry name" value="FG-GAP_3"/>
    <property type="match status" value="2"/>
</dbReference>
<dbReference type="EMBL" id="LSRX01000600">
    <property type="protein sequence ID" value="OLP92939.1"/>
    <property type="molecule type" value="Genomic_DNA"/>
</dbReference>
<dbReference type="InterPro" id="IPR000742">
    <property type="entry name" value="EGF"/>
</dbReference>
<organism evidence="5 6">
    <name type="scientific">Symbiodinium microadriaticum</name>
    <name type="common">Dinoflagellate</name>
    <name type="synonym">Zooxanthella microadriatica</name>
    <dbReference type="NCBI Taxonomy" id="2951"/>
    <lineage>
        <taxon>Eukaryota</taxon>
        <taxon>Sar</taxon>
        <taxon>Alveolata</taxon>
        <taxon>Dinophyceae</taxon>
        <taxon>Suessiales</taxon>
        <taxon>Symbiodiniaceae</taxon>
        <taxon>Symbiodinium</taxon>
    </lineage>
</organism>
<dbReference type="SUPFAM" id="SSF69318">
    <property type="entry name" value="Integrin alpha N-terminal domain"/>
    <property type="match status" value="2"/>
</dbReference>
<evidence type="ECO:0000313" key="6">
    <source>
        <dbReference type="Proteomes" id="UP000186817"/>
    </source>
</evidence>
<comment type="caution">
    <text evidence="5">The sequence shown here is derived from an EMBL/GenBank/DDBJ whole genome shotgun (WGS) entry which is preliminary data.</text>
</comment>
<evidence type="ECO:0000259" key="3">
    <source>
        <dbReference type="PROSITE" id="PS00022"/>
    </source>
</evidence>
<keyword evidence="1" id="KW-0732">Signal</keyword>
<feature type="transmembrane region" description="Helical" evidence="2">
    <location>
        <begin position="843"/>
        <end position="860"/>
    </location>
</feature>
<proteinExistence type="predicted"/>
<evidence type="ECO:0000259" key="4">
    <source>
        <dbReference type="PROSITE" id="PS01186"/>
    </source>
</evidence>
<feature type="domain" description="EGF-like" evidence="3 4">
    <location>
        <begin position="609"/>
        <end position="620"/>
    </location>
</feature>
<dbReference type="Proteomes" id="UP000186817">
    <property type="component" value="Unassembled WGS sequence"/>
</dbReference>
<dbReference type="PROSITE" id="PS00022">
    <property type="entry name" value="EGF_1"/>
    <property type="match status" value="1"/>
</dbReference>
<dbReference type="PANTHER" id="PTHR44103:SF1">
    <property type="entry name" value="PROPROTEIN CONVERTASE P"/>
    <property type="match status" value="1"/>
</dbReference>
<protein>
    <recommendedName>
        <fullName evidence="3 4">EGF-like domain-containing protein</fullName>
    </recommendedName>
</protein>
<reference evidence="5 6" key="1">
    <citation type="submission" date="2016-02" db="EMBL/GenBank/DDBJ databases">
        <title>Genome analysis of coral dinoflagellate symbionts highlights evolutionary adaptations to a symbiotic lifestyle.</title>
        <authorList>
            <person name="Aranda M."/>
            <person name="Li Y."/>
            <person name="Liew Y.J."/>
            <person name="Baumgarten S."/>
            <person name="Simakov O."/>
            <person name="Wilson M."/>
            <person name="Piel J."/>
            <person name="Ashoor H."/>
            <person name="Bougouffa S."/>
            <person name="Bajic V.B."/>
            <person name="Ryu T."/>
            <person name="Ravasi T."/>
            <person name="Bayer T."/>
            <person name="Micklem G."/>
            <person name="Kim H."/>
            <person name="Bhak J."/>
            <person name="Lajeunesse T.C."/>
            <person name="Voolstra C.R."/>
        </authorList>
    </citation>
    <scope>NUCLEOTIDE SEQUENCE [LARGE SCALE GENOMIC DNA]</scope>
    <source>
        <strain evidence="5 6">CCMP2467</strain>
    </source>
</reference>
<evidence type="ECO:0000256" key="1">
    <source>
        <dbReference type="ARBA" id="ARBA00022729"/>
    </source>
</evidence>
<dbReference type="PANTHER" id="PTHR44103">
    <property type="entry name" value="PROPROTEIN CONVERTASE P"/>
    <property type="match status" value="1"/>
</dbReference>
<dbReference type="InterPro" id="IPR013517">
    <property type="entry name" value="FG-GAP"/>
</dbReference>
<dbReference type="InterPro" id="IPR028994">
    <property type="entry name" value="Integrin_alpha_N"/>
</dbReference>
<dbReference type="Gene3D" id="2.130.10.130">
    <property type="entry name" value="Integrin alpha, N-terminal"/>
    <property type="match status" value="2"/>
</dbReference>
<keyword evidence="2" id="KW-0812">Transmembrane</keyword>
<dbReference type="AlphaFoldDB" id="A0A1Q9DCP0"/>
<feature type="transmembrane region" description="Helical" evidence="2">
    <location>
        <begin position="813"/>
        <end position="837"/>
    </location>
</feature>
<name>A0A1Q9DCP0_SYMMI</name>
<gene>
    <name evidence="5" type="ORF">AK812_SmicGene25196</name>
</gene>
<keyword evidence="2" id="KW-0472">Membrane</keyword>
<accession>A0A1Q9DCP0</accession>
<dbReference type="Gene3D" id="2.10.50.10">
    <property type="entry name" value="Tumor Necrosis Factor Receptor, subunit A, domain 2"/>
    <property type="match status" value="1"/>
</dbReference>
<dbReference type="OrthoDB" id="418951at2759"/>
<keyword evidence="6" id="KW-1185">Reference proteome</keyword>